<protein>
    <submittedName>
        <fullName evidence="1">Uncharacterized protein</fullName>
    </submittedName>
</protein>
<name>A0ACC8EMH4_9PEZI</name>
<organism evidence="1 2">
    <name type="scientific">Cenococcum geophilum 1.58</name>
    <dbReference type="NCBI Taxonomy" id="794803"/>
    <lineage>
        <taxon>Eukaryota</taxon>
        <taxon>Fungi</taxon>
        <taxon>Dikarya</taxon>
        <taxon>Ascomycota</taxon>
        <taxon>Pezizomycotina</taxon>
        <taxon>Dothideomycetes</taxon>
        <taxon>Pleosporomycetidae</taxon>
        <taxon>Gloniales</taxon>
        <taxon>Gloniaceae</taxon>
        <taxon>Cenococcum</taxon>
    </lineage>
</organism>
<keyword evidence="2" id="KW-1185">Reference proteome</keyword>
<reference evidence="1 2" key="1">
    <citation type="journal article" date="2016" name="Nat. Commun.">
        <title>Ectomycorrhizal ecology is imprinted in the genome of the dominant symbiotic fungus Cenococcum geophilum.</title>
        <authorList>
            <consortium name="DOE Joint Genome Institute"/>
            <person name="Peter M."/>
            <person name="Kohler A."/>
            <person name="Ohm R.A."/>
            <person name="Kuo A."/>
            <person name="Krutzmann J."/>
            <person name="Morin E."/>
            <person name="Arend M."/>
            <person name="Barry K.W."/>
            <person name="Binder M."/>
            <person name="Choi C."/>
            <person name="Clum A."/>
            <person name="Copeland A."/>
            <person name="Grisel N."/>
            <person name="Haridas S."/>
            <person name="Kipfer T."/>
            <person name="LaButti K."/>
            <person name="Lindquist E."/>
            <person name="Lipzen A."/>
            <person name="Maire R."/>
            <person name="Meier B."/>
            <person name="Mihaltcheva S."/>
            <person name="Molinier V."/>
            <person name="Murat C."/>
            <person name="Poggeler S."/>
            <person name="Quandt C.A."/>
            <person name="Sperisen C."/>
            <person name="Tritt A."/>
            <person name="Tisserant E."/>
            <person name="Crous P.W."/>
            <person name="Henrissat B."/>
            <person name="Nehls U."/>
            <person name="Egli S."/>
            <person name="Spatafora J.W."/>
            <person name="Grigoriev I.V."/>
            <person name="Martin F.M."/>
        </authorList>
    </citation>
    <scope>NUCLEOTIDE SEQUENCE [LARGE SCALE GENOMIC DNA]</scope>
    <source>
        <strain evidence="1 2">1.58</strain>
    </source>
</reference>
<evidence type="ECO:0000313" key="1">
    <source>
        <dbReference type="EMBL" id="OCK87556.1"/>
    </source>
</evidence>
<evidence type="ECO:0000313" key="2">
    <source>
        <dbReference type="Proteomes" id="UP000250078"/>
    </source>
</evidence>
<dbReference type="Proteomes" id="UP000250078">
    <property type="component" value="Unassembled WGS sequence"/>
</dbReference>
<dbReference type="EMBL" id="KV748259">
    <property type="protein sequence ID" value="OCK87556.1"/>
    <property type="molecule type" value="Genomic_DNA"/>
</dbReference>
<gene>
    <name evidence="1" type="ORF">K441DRAFT_670515</name>
</gene>
<sequence length="51" mass="5988">MPSNHARIDVDLVQKTRYKIPPNKTAKKTPQKPWPLPELCIPEHDYRILPI</sequence>
<proteinExistence type="predicted"/>
<accession>A0ACC8EMH4</accession>